<evidence type="ECO:0000256" key="4">
    <source>
        <dbReference type="ARBA" id="ARBA00022741"/>
    </source>
</evidence>
<dbReference type="Gene3D" id="3.30.200.20">
    <property type="entry name" value="Phosphorylase Kinase, domain 1"/>
    <property type="match status" value="1"/>
</dbReference>
<dbReference type="Gene3D" id="1.10.510.10">
    <property type="entry name" value="Transferase(Phosphotransferase) domain 1"/>
    <property type="match status" value="1"/>
</dbReference>
<keyword evidence="4" id="KW-0547">Nucleotide-binding</keyword>
<dbReference type="OMA" id="ANEWKMA"/>
<dbReference type="GO" id="GO:0004674">
    <property type="term" value="F:protein serine/threonine kinase activity"/>
    <property type="evidence" value="ECO:0000318"/>
    <property type="project" value="GO_Central"/>
</dbReference>
<dbReference type="FunFam" id="1.10.510.10:FF:000454">
    <property type="entry name" value="Uncharacterized protein"/>
    <property type="match status" value="1"/>
</dbReference>
<dbReference type="SMART" id="SM00220">
    <property type="entry name" value="S_TKc"/>
    <property type="match status" value="1"/>
</dbReference>
<organism evidence="12 13">
    <name type="scientific">Paramecium tetraurelia</name>
    <dbReference type="NCBI Taxonomy" id="5888"/>
    <lineage>
        <taxon>Eukaryota</taxon>
        <taxon>Sar</taxon>
        <taxon>Alveolata</taxon>
        <taxon>Ciliophora</taxon>
        <taxon>Intramacronucleata</taxon>
        <taxon>Oligohymenophorea</taxon>
        <taxon>Peniculida</taxon>
        <taxon>Parameciidae</taxon>
        <taxon>Paramecium</taxon>
    </lineage>
</organism>
<evidence type="ECO:0000256" key="5">
    <source>
        <dbReference type="ARBA" id="ARBA00022777"/>
    </source>
</evidence>
<dbReference type="PROSITE" id="PS51285">
    <property type="entry name" value="AGC_KINASE_CTER"/>
    <property type="match status" value="1"/>
</dbReference>
<evidence type="ECO:0000259" key="11">
    <source>
        <dbReference type="PROSITE" id="PS51285"/>
    </source>
</evidence>
<dbReference type="EC" id="2.7.11.1" evidence="1"/>
<feature type="compositionally biased region" description="Low complexity" evidence="9">
    <location>
        <begin position="363"/>
        <end position="374"/>
    </location>
</feature>
<evidence type="ECO:0000256" key="7">
    <source>
        <dbReference type="ARBA" id="ARBA00047899"/>
    </source>
</evidence>
<keyword evidence="6" id="KW-0067">ATP-binding</keyword>
<dbReference type="InterPro" id="IPR050236">
    <property type="entry name" value="Ser_Thr_kinase_AGC"/>
</dbReference>
<dbReference type="GO" id="GO:0005524">
    <property type="term" value="F:ATP binding"/>
    <property type="evidence" value="ECO:0007669"/>
    <property type="project" value="UniProtKB-KW"/>
</dbReference>
<dbReference type="OrthoDB" id="354826at2759"/>
<dbReference type="InterPro" id="IPR008271">
    <property type="entry name" value="Ser/Thr_kinase_AS"/>
</dbReference>
<dbReference type="PANTHER" id="PTHR24356">
    <property type="entry name" value="SERINE/THREONINE-PROTEIN KINASE"/>
    <property type="match status" value="1"/>
</dbReference>
<dbReference type="AlphaFoldDB" id="A0BIU5"/>
<dbReference type="InterPro" id="IPR000961">
    <property type="entry name" value="AGC-kinase_C"/>
</dbReference>
<sequence length="393" mass="45281">MNNSFQQIQLVNLLLQSLINKNGKLHTKVNRVRRLNSNFYLQFHTEECYRQGRLWKGNQVWMVENKKSKSLYAMKIMSKAKIIAKKSVQSVMNELQLLSQLKHNFIINMQGAFQDRDNLYLVMDLLTGGDLRYHLCKQRKFTEEQTKFFVVCIIVSLEYLHVNGILHRDVKPENLVFDDKGYLKLTDMGIARQWKPENAQDTSGTPGYMAPEVMCRQNHGVGVDYYALGVIVYECIMGKRPYVGKSRQEIRDQVIAKQVQIKNTDIPAGWSLEAVDFANKLIQRKPANRLGVNGPEEVKAHQWFKDYCWDKFLDRQITAPYIPREDEMIQIANENRRDSAHEIDPESILSLRRNSVQAQFGGYSFNGSNSNNNNAKPQSTNVSVPAILSTKAN</sequence>
<gene>
    <name evidence="12" type="ORF">GSPATT00004834001</name>
</gene>
<dbReference type="PROSITE" id="PS50011">
    <property type="entry name" value="PROTEIN_KINASE_DOM"/>
    <property type="match status" value="1"/>
</dbReference>
<keyword evidence="5" id="KW-0418">Kinase</keyword>
<dbReference type="eggNOG" id="KOG0598">
    <property type="taxonomic scope" value="Eukaryota"/>
</dbReference>
<protein>
    <recommendedName>
        <fullName evidence="1">non-specific serine/threonine protein kinase</fullName>
        <ecNumber evidence="1">2.7.11.1</ecNumber>
    </recommendedName>
</protein>
<evidence type="ECO:0000313" key="13">
    <source>
        <dbReference type="Proteomes" id="UP000000600"/>
    </source>
</evidence>
<dbReference type="InterPro" id="IPR011009">
    <property type="entry name" value="Kinase-like_dom_sf"/>
</dbReference>
<dbReference type="Proteomes" id="UP000000600">
    <property type="component" value="Unassembled WGS sequence"/>
</dbReference>
<dbReference type="GeneID" id="5011644"/>
<evidence type="ECO:0000256" key="8">
    <source>
        <dbReference type="ARBA" id="ARBA00048679"/>
    </source>
</evidence>
<dbReference type="STRING" id="5888.A0BIU5"/>
<evidence type="ECO:0000313" key="12">
    <source>
        <dbReference type="EMBL" id="CAK58462.1"/>
    </source>
</evidence>
<dbReference type="PANTHER" id="PTHR24356:SF374">
    <property type="entry name" value="PROTEIN KINASE DOMAIN-CONTAINING PROTEIN"/>
    <property type="match status" value="1"/>
</dbReference>
<feature type="domain" description="Protein kinase" evidence="10">
    <location>
        <begin position="43"/>
        <end position="304"/>
    </location>
</feature>
<proteinExistence type="predicted"/>
<dbReference type="GO" id="GO:0035556">
    <property type="term" value="P:intracellular signal transduction"/>
    <property type="evidence" value="ECO:0000318"/>
    <property type="project" value="GO_Central"/>
</dbReference>
<accession>A0BIU5</accession>
<feature type="region of interest" description="Disordered" evidence="9">
    <location>
        <begin position="363"/>
        <end position="393"/>
    </location>
</feature>
<evidence type="ECO:0000256" key="2">
    <source>
        <dbReference type="ARBA" id="ARBA00022527"/>
    </source>
</evidence>
<evidence type="ECO:0000256" key="1">
    <source>
        <dbReference type="ARBA" id="ARBA00012513"/>
    </source>
</evidence>
<dbReference type="Pfam" id="PF00069">
    <property type="entry name" value="Pkinase"/>
    <property type="match status" value="1"/>
</dbReference>
<reference evidence="12 13" key="1">
    <citation type="journal article" date="2006" name="Nature">
        <title>Global trends of whole-genome duplications revealed by the ciliate Paramecium tetraurelia.</title>
        <authorList>
            <consortium name="Genoscope"/>
            <person name="Aury J.-M."/>
            <person name="Jaillon O."/>
            <person name="Duret L."/>
            <person name="Noel B."/>
            <person name="Jubin C."/>
            <person name="Porcel B.M."/>
            <person name="Segurens B."/>
            <person name="Daubin V."/>
            <person name="Anthouard V."/>
            <person name="Aiach N."/>
            <person name="Arnaiz O."/>
            <person name="Billaut A."/>
            <person name="Beisson J."/>
            <person name="Blanc I."/>
            <person name="Bouhouche K."/>
            <person name="Camara F."/>
            <person name="Duharcourt S."/>
            <person name="Guigo R."/>
            <person name="Gogendeau D."/>
            <person name="Katinka M."/>
            <person name="Keller A.-M."/>
            <person name="Kissmehl R."/>
            <person name="Klotz C."/>
            <person name="Koll F."/>
            <person name="Le Moue A."/>
            <person name="Lepere C."/>
            <person name="Malinsky S."/>
            <person name="Nowacki M."/>
            <person name="Nowak J.K."/>
            <person name="Plattner H."/>
            <person name="Poulain J."/>
            <person name="Ruiz F."/>
            <person name="Serrano V."/>
            <person name="Zagulski M."/>
            <person name="Dessen P."/>
            <person name="Betermier M."/>
            <person name="Weissenbach J."/>
            <person name="Scarpelli C."/>
            <person name="Schachter V."/>
            <person name="Sperling L."/>
            <person name="Meyer E."/>
            <person name="Cohen J."/>
            <person name="Wincker P."/>
        </authorList>
    </citation>
    <scope>NUCLEOTIDE SEQUENCE [LARGE SCALE GENOMIC DNA]</scope>
    <source>
        <strain evidence="12 13">Stock d4-2</strain>
    </source>
</reference>
<keyword evidence="2" id="KW-0723">Serine/threonine-protein kinase</keyword>
<keyword evidence="13" id="KW-1185">Reference proteome</keyword>
<dbReference type="KEGG" id="ptm:GSPATT00004834001"/>
<comment type="catalytic activity">
    <reaction evidence="7">
        <text>L-threonyl-[protein] + ATP = O-phospho-L-threonyl-[protein] + ADP + H(+)</text>
        <dbReference type="Rhea" id="RHEA:46608"/>
        <dbReference type="Rhea" id="RHEA-COMP:11060"/>
        <dbReference type="Rhea" id="RHEA-COMP:11605"/>
        <dbReference type="ChEBI" id="CHEBI:15378"/>
        <dbReference type="ChEBI" id="CHEBI:30013"/>
        <dbReference type="ChEBI" id="CHEBI:30616"/>
        <dbReference type="ChEBI" id="CHEBI:61977"/>
        <dbReference type="ChEBI" id="CHEBI:456216"/>
        <dbReference type="EC" id="2.7.11.1"/>
    </reaction>
</comment>
<dbReference type="HOGENOM" id="CLU_000288_63_5_1"/>
<evidence type="ECO:0000256" key="9">
    <source>
        <dbReference type="SAM" id="MobiDB-lite"/>
    </source>
</evidence>
<name>A0BIU5_PARTE</name>
<dbReference type="SUPFAM" id="SSF56112">
    <property type="entry name" value="Protein kinase-like (PK-like)"/>
    <property type="match status" value="1"/>
</dbReference>
<dbReference type="PROSITE" id="PS00108">
    <property type="entry name" value="PROTEIN_KINASE_ST"/>
    <property type="match status" value="1"/>
</dbReference>
<keyword evidence="3" id="KW-0808">Transferase</keyword>
<dbReference type="InterPro" id="IPR000719">
    <property type="entry name" value="Prot_kinase_dom"/>
</dbReference>
<evidence type="ECO:0000259" key="10">
    <source>
        <dbReference type="PROSITE" id="PS50011"/>
    </source>
</evidence>
<feature type="domain" description="AGC-kinase C-terminal" evidence="11">
    <location>
        <begin position="305"/>
        <end position="375"/>
    </location>
</feature>
<dbReference type="InParanoid" id="A0BIU5"/>
<evidence type="ECO:0000256" key="6">
    <source>
        <dbReference type="ARBA" id="ARBA00022840"/>
    </source>
</evidence>
<evidence type="ECO:0000256" key="3">
    <source>
        <dbReference type="ARBA" id="ARBA00022679"/>
    </source>
</evidence>
<dbReference type="EMBL" id="CT867997">
    <property type="protein sequence ID" value="CAK58462.1"/>
    <property type="molecule type" value="Genomic_DNA"/>
</dbReference>
<comment type="catalytic activity">
    <reaction evidence="8">
        <text>L-seryl-[protein] + ATP = O-phospho-L-seryl-[protein] + ADP + H(+)</text>
        <dbReference type="Rhea" id="RHEA:17989"/>
        <dbReference type="Rhea" id="RHEA-COMP:9863"/>
        <dbReference type="Rhea" id="RHEA-COMP:11604"/>
        <dbReference type="ChEBI" id="CHEBI:15378"/>
        <dbReference type="ChEBI" id="CHEBI:29999"/>
        <dbReference type="ChEBI" id="CHEBI:30616"/>
        <dbReference type="ChEBI" id="CHEBI:83421"/>
        <dbReference type="ChEBI" id="CHEBI:456216"/>
        <dbReference type="EC" id="2.7.11.1"/>
    </reaction>
</comment>
<dbReference type="RefSeq" id="XP_001425860.1">
    <property type="nucleotide sequence ID" value="XM_001425823.1"/>
</dbReference>
<dbReference type="FunFam" id="3.30.200.20:FF:000854">
    <property type="entry name" value="Uncharacterized protein"/>
    <property type="match status" value="1"/>
</dbReference>